<keyword evidence="3" id="KW-0677">Repeat</keyword>
<evidence type="ECO:0000256" key="1">
    <source>
        <dbReference type="ARBA" id="ARBA00004430"/>
    </source>
</evidence>
<dbReference type="EMBL" id="PGGS01000045">
    <property type="protein sequence ID" value="PNH10832.1"/>
    <property type="molecule type" value="Genomic_DNA"/>
</dbReference>
<sequence>MEDAGLLSEANLLALTGEDALEDVRELTLRNHKLQTFDQGDTRRLINLQIMSLSHNQLSSLAGFQHLRNLVSLNMNFNGLTSLEGISHCTALQHVFVSNNRVRDPSPLAPCTNLQTLHLFRNNIASLELAVATLSQLPRLKELELGANPCSMADDYKHRLVLQLELESLDGDAVGQLDYDLANEHYAAHGGMSALGPRVDILTLEDVDASASTAAAAGSHAASDSGAGVPEPSGPSTRGGGAEPPAQNGGAHAAAAAATASGATGAAVHPATAAALEAQRPGSAAAARSAPAGPSGVPPLPLPRPGTASARRPNSASGPGPRPGSAYTGATSTVQLLSDELLNEHPLIIEYLAKHVLMEGLTLVDQQPGTPGAGGAGGAAGAGGLGGGSGRGPSFAQRLRDTAAAMNACEDVDPRTLAEQRQELIATPTVVRRGIAEEVVASSTPTDLCRQLVRLCEVMIKEVEACRVGRPPSSGSSGRPGTAGGFRPTTPGLHARAMVASASAGALTPAEVGELVQLRSEVERLCRENKILRLENENMFWLVEEVKRLRGGAKAEQGKDGK</sequence>
<evidence type="ECO:0000313" key="6">
    <source>
        <dbReference type="Proteomes" id="UP000236333"/>
    </source>
</evidence>
<comment type="caution">
    <text evidence="5">The sequence shown here is derived from an EMBL/GenBank/DDBJ whole genome shotgun (WGS) entry which is preliminary data.</text>
</comment>
<dbReference type="InterPro" id="IPR001611">
    <property type="entry name" value="Leu-rich_rpt"/>
</dbReference>
<accession>A0A2J8AE97</accession>
<organism evidence="5 6">
    <name type="scientific">Tetrabaena socialis</name>
    <dbReference type="NCBI Taxonomy" id="47790"/>
    <lineage>
        <taxon>Eukaryota</taxon>
        <taxon>Viridiplantae</taxon>
        <taxon>Chlorophyta</taxon>
        <taxon>core chlorophytes</taxon>
        <taxon>Chlorophyceae</taxon>
        <taxon>CS clade</taxon>
        <taxon>Chlamydomonadales</taxon>
        <taxon>Tetrabaenaceae</taxon>
        <taxon>Tetrabaena</taxon>
    </lineage>
</organism>
<dbReference type="PROSITE" id="PS51450">
    <property type="entry name" value="LRR"/>
    <property type="match status" value="2"/>
</dbReference>
<feature type="region of interest" description="Disordered" evidence="4">
    <location>
        <begin position="215"/>
        <end position="257"/>
    </location>
</feature>
<dbReference type="Pfam" id="PF13855">
    <property type="entry name" value="LRR_8"/>
    <property type="match status" value="1"/>
</dbReference>
<feature type="compositionally biased region" description="Gly residues" evidence="4">
    <location>
        <begin position="371"/>
        <end position="391"/>
    </location>
</feature>
<dbReference type="SMART" id="SM00369">
    <property type="entry name" value="LRR_TYP"/>
    <property type="match status" value="3"/>
</dbReference>
<proteinExistence type="predicted"/>
<dbReference type="InterPro" id="IPR050576">
    <property type="entry name" value="Cilia_flagella_integrity"/>
</dbReference>
<evidence type="ECO:0000313" key="5">
    <source>
        <dbReference type="EMBL" id="PNH10832.1"/>
    </source>
</evidence>
<dbReference type="AlphaFoldDB" id="A0A2J8AE97"/>
<dbReference type="OrthoDB" id="1517790at2759"/>
<dbReference type="PANTHER" id="PTHR45973:SF35">
    <property type="entry name" value="LEUCINE-RICH REPEAT-CONTAINING PROTEIN 43"/>
    <property type="match status" value="1"/>
</dbReference>
<feature type="compositionally biased region" description="Low complexity" evidence="4">
    <location>
        <begin position="215"/>
        <end position="228"/>
    </location>
</feature>
<evidence type="ECO:0000256" key="3">
    <source>
        <dbReference type="ARBA" id="ARBA00022737"/>
    </source>
</evidence>
<feature type="region of interest" description="Disordered" evidence="4">
    <location>
        <begin position="368"/>
        <end position="395"/>
    </location>
</feature>
<protein>
    <submittedName>
        <fullName evidence="5">Centrosomal protein</fullName>
    </submittedName>
</protein>
<dbReference type="GO" id="GO:0005930">
    <property type="term" value="C:axoneme"/>
    <property type="evidence" value="ECO:0007669"/>
    <property type="project" value="UniProtKB-SubCell"/>
</dbReference>
<dbReference type="PANTHER" id="PTHR45973">
    <property type="entry name" value="PROTEIN PHOSPHATASE 1 REGULATORY SUBUNIT SDS22-RELATED"/>
    <property type="match status" value="1"/>
</dbReference>
<dbReference type="SUPFAM" id="SSF52075">
    <property type="entry name" value="Outer arm dynein light chain 1"/>
    <property type="match status" value="1"/>
</dbReference>
<dbReference type="InterPro" id="IPR032675">
    <property type="entry name" value="LRR_dom_sf"/>
</dbReference>
<keyword evidence="6" id="KW-1185">Reference proteome</keyword>
<evidence type="ECO:0000256" key="4">
    <source>
        <dbReference type="SAM" id="MobiDB-lite"/>
    </source>
</evidence>
<reference evidence="5 6" key="1">
    <citation type="journal article" date="2017" name="Mol. Biol. Evol.">
        <title>The 4-celled Tetrabaena socialis nuclear genome reveals the essential components for genetic control of cell number at the origin of multicellularity in the volvocine lineage.</title>
        <authorList>
            <person name="Featherston J."/>
            <person name="Arakaki Y."/>
            <person name="Hanschen E.R."/>
            <person name="Ferris P.J."/>
            <person name="Michod R.E."/>
            <person name="Olson B.J.S.C."/>
            <person name="Nozaki H."/>
            <person name="Durand P.M."/>
        </authorList>
    </citation>
    <scope>NUCLEOTIDE SEQUENCE [LARGE SCALE GENOMIC DNA]</scope>
    <source>
        <strain evidence="5 6">NIES-571</strain>
    </source>
</reference>
<comment type="subcellular location">
    <subcellularLocation>
        <location evidence="1">Cytoplasm</location>
        <location evidence="1">Cytoskeleton</location>
        <location evidence="1">Cilium axoneme</location>
    </subcellularLocation>
</comment>
<dbReference type="InterPro" id="IPR003591">
    <property type="entry name" value="Leu-rich_rpt_typical-subtyp"/>
</dbReference>
<dbReference type="Gene3D" id="3.80.10.10">
    <property type="entry name" value="Ribonuclease Inhibitor"/>
    <property type="match status" value="1"/>
</dbReference>
<keyword evidence="2" id="KW-0433">Leucine-rich repeat</keyword>
<feature type="compositionally biased region" description="Low complexity" evidence="4">
    <location>
        <begin position="469"/>
        <end position="480"/>
    </location>
</feature>
<name>A0A2J8AE97_9CHLO</name>
<evidence type="ECO:0000256" key="2">
    <source>
        <dbReference type="ARBA" id="ARBA00022614"/>
    </source>
</evidence>
<dbReference type="Proteomes" id="UP000236333">
    <property type="component" value="Unassembled WGS sequence"/>
</dbReference>
<gene>
    <name evidence="5" type="ORF">TSOC_002361</name>
</gene>
<dbReference type="SMART" id="SM00365">
    <property type="entry name" value="LRR_SD22"/>
    <property type="match status" value="2"/>
</dbReference>
<feature type="region of interest" description="Disordered" evidence="4">
    <location>
        <begin position="469"/>
        <end position="492"/>
    </location>
</feature>
<feature type="compositionally biased region" description="Low complexity" evidence="4">
    <location>
        <begin position="276"/>
        <end position="295"/>
    </location>
</feature>
<feature type="region of interest" description="Disordered" evidence="4">
    <location>
        <begin position="276"/>
        <end position="329"/>
    </location>
</feature>